<gene>
    <name evidence="2" type="ORF">GUJ93_ZPchr0014g46588</name>
</gene>
<comment type="caution">
    <text evidence="2">The sequence shown here is derived from an EMBL/GenBank/DDBJ whole genome shotgun (WGS) entry which is preliminary data.</text>
</comment>
<dbReference type="EMBL" id="JAAALK010000086">
    <property type="protein sequence ID" value="KAG8081726.1"/>
    <property type="molecule type" value="Genomic_DNA"/>
</dbReference>
<sequence>MIGGASVEWCPCPRCKEGEHDDSSGRCVRSRGEALPAGATVAQGSLILVVTPGAIIQLLPKHVAVGRKGSWFEVIKGVEKLSRGQGRDRRSLGGGGGQGRQRQMERGGVQERDDDAYREGEAMCGTLVRGGSSA</sequence>
<organism evidence="2 3">
    <name type="scientific">Zizania palustris</name>
    <name type="common">Northern wild rice</name>
    <dbReference type="NCBI Taxonomy" id="103762"/>
    <lineage>
        <taxon>Eukaryota</taxon>
        <taxon>Viridiplantae</taxon>
        <taxon>Streptophyta</taxon>
        <taxon>Embryophyta</taxon>
        <taxon>Tracheophyta</taxon>
        <taxon>Spermatophyta</taxon>
        <taxon>Magnoliopsida</taxon>
        <taxon>Liliopsida</taxon>
        <taxon>Poales</taxon>
        <taxon>Poaceae</taxon>
        <taxon>BOP clade</taxon>
        <taxon>Oryzoideae</taxon>
        <taxon>Oryzeae</taxon>
        <taxon>Zizaniinae</taxon>
        <taxon>Zizania</taxon>
    </lineage>
</organism>
<proteinExistence type="predicted"/>
<evidence type="ECO:0000313" key="3">
    <source>
        <dbReference type="Proteomes" id="UP000729402"/>
    </source>
</evidence>
<feature type="compositionally biased region" description="Basic and acidic residues" evidence="1">
    <location>
        <begin position="81"/>
        <end position="91"/>
    </location>
</feature>
<evidence type="ECO:0000256" key="1">
    <source>
        <dbReference type="SAM" id="MobiDB-lite"/>
    </source>
</evidence>
<dbReference type="AlphaFoldDB" id="A0A8J5TKL9"/>
<evidence type="ECO:0000313" key="2">
    <source>
        <dbReference type="EMBL" id="KAG8081726.1"/>
    </source>
</evidence>
<dbReference type="Proteomes" id="UP000729402">
    <property type="component" value="Unassembled WGS sequence"/>
</dbReference>
<name>A0A8J5TKL9_ZIZPA</name>
<protein>
    <submittedName>
        <fullName evidence="2">Uncharacterized protein</fullName>
    </submittedName>
</protein>
<reference evidence="2" key="2">
    <citation type="submission" date="2021-02" db="EMBL/GenBank/DDBJ databases">
        <authorList>
            <person name="Kimball J.A."/>
            <person name="Haas M.W."/>
            <person name="Macchietto M."/>
            <person name="Kono T."/>
            <person name="Duquette J."/>
            <person name="Shao M."/>
        </authorList>
    </citation>
    <scope>NUCLEOTIDE SEQUENCE</scope>
    <source>
        <tissue evidence="2">Fresh leaf tissue</tissue>
    </source>
</reference>
<reference evidence="2" key="1">
    <citation type="journal article" date="2021" name="bioRxiv">
        <title>Whole Genome Assembly and Annotation of Northern Wild Rice, Zizania palustris L., Supports a Whole Genome Duplication in the Zizania Genus.</title>
        <authorList>
            <person name="Haas M."/>
            <person name="Kono T."/>
            <person name="Macchietto M."/>
            <person name="Millas R."/>
            <person name="McGilp L."/>
            <person name="Shao M."/>
            <person name="Duquette J."/>
            <person name="Hirsch C.N."/>
            <person name="Kimball J."/>
        </authorList>
    </citation>
    <scope>NUCLEOTIDE SEQUENCE</scope>
    <source>
        <tissue evidence="2">Fresh leaf tissue</tissue>
    </source>
</reference>
<feature type="compositionally biased region" description="Basic and acidic residues" evidence="1">
    <location>
        <begin position="102"/>
        <end position="120"/>
    </location>
</feature>
<accession>A0A8J5TKL9</accession>
<feature type="region of interest" description="Disordered" evidence="1">
    <location>
        <begin position="81"/>
        <end position="120"/>
    </location>
</feature>
<keyword evidence="3" id="KW-1185">Reference proteome</keyword>